<name>A0A4Y2FWS9_ARAVE</name>
<gene>
    <name evidence="2" type="ORF">AVEN_12126_1</name>
</gene>
<evidence type="ECO:0000256" key="1">
    <source>
        <dbReference type="SAM" id="MobiDB-lite"/>
    </source>
</evidence>
<dbReference type="EMBL" id="BGPR01252250">
    <property type="protein sequence ID" value="GBM45773.1"/>
    <property type="molecule type" value="Genomic_DNA"/>
</dbReference>
<dbReference type="Proteomes" id="UP000499080">
    <property type="component" value="Unassembled WGS sequence"/>
</dbReference>
<sequence>MSINQLEYTPLDFLGYLHNISPYKSLYPRDLSRREGRRLSPKAGHTRCDPLHANGVVASTTRPHHANFQPSHLGGSFTKAPGKPHYPSLQFP</sequence>
<organism evidence="2 3">
    <name type="scientific">Araneus ventricosus</name>
    <name type="common">Orbweaver spider</name>
    <name type="synonym">Epeira ventricosa</name>
    <dbReference type="NCBI Taxonomy" id="182803"/>
    <lineage>
        <taxon>Eukaryota</taxon>
        <taxon>Metazoa</taxon>
        <taxon>Ecdysozoa</taxon>
        <taxon>Arthropoda</taxon>
        <taxon>Chelicerata</taxon>
        <taxon>Arachnida</taxon>
        <taxon>Araneae</taxon>
        <taxon>Araneomorphae</taxon>
        <taxon>Entelegynae</taxon>
        <taxon>Araneoidea</taxon>
        <taxon>Araneidae</taxon>
        <taxon>Araneus</taxon>
    </lineage>
</organism>
<keyword evidence="3" id="KW-1185">Reference proteome</keyword>
<protein>
    <submittedName>
        <fullName evidence="2">Uncharacterized protein</fullName>
    </submittedName>
</protein>
<evidence type="ECO:0000313" key="3">
    <source>
        <dbReference type="Proteomes" id="UP000499080"/>
    </source>
</evidence>
<proteinExistence type="predicted"/>
<dbReference type="AlphaFoldDB" id="A0A4Y2FWS9"/>
<feature type="region of interest" description="Disordered" evidence="1">
    <location>
        <begin position="60"/>
        <end position="92"/>
    </location>
</feature>
<reference evidence="2 3" key="1">
    <citation type="journal article" date="2019" name="Sci. Rep.">
        <title>Orb-weaving spider Araneus ventricosus genome elucidates the spidroin gene catalogue.</title>
        <authorList>
            <person name="Kono N."/>
            <person name="Nakamura H."/>
            <person name="Ohtoshi R."/>
            <person name="Moran D.A.P."/>
            <person name="Shinohara A."/>
            <person name="Yoshida Y."/>
            <person name="Fujiwara M."/>
            <person name="Mori M."/>
            <person name="Tomita M."/>
            <person name="Arakawa K."/>
        </authorList>
    </citation>
    <scope>NUCLEOTIDE SEQUENCE [LARGE SCALE GENOMIC DNA]</scope>
</reference>
<comment type="caution">
    <text evidence="2">The sequence shown here is derived from an EMBL/GenBank/DDBJ whole genome shotgun (WGS) entry which is preliminary data.</text>
</comment>
<feature type="region of interest" description="Disordered" evidence="1">
    <location>
        <begin position="32"/>
        <end position="51"/>
    </location>
</feature>
<evidence type="ECO:0000313" key="2">
    <source>
        <dbReference type="EMBL" id="GBM45773.1"/>
    </source>
</evidence>
<accession>A0A4Y2FWS9</accession>